<dbReference type="PRINTS" id="PR00081">
    <property type="entry name" value="GDHRDH"/>
</dbReference>
<keyword evidence="3" id="KW-0560">Oxidoreductase</keyword>
<dbReference type="PROSITE" id="PS00061">
    <property type="entry name" value="ADH_SHORT"/>
    <property type="match status" value="1"/>
</dbReference>
<comment type="caution">
    <text evidence="5">The sequence shown here is derived from an EMBL/GenBank/DDBJ whole genome shotgun (WGS) entry which is preliminary data.</text>
</comment>
<dbReference type="Gene3D" id="3.40.50.720">
    <property type="entry name" value="NAD(P)-binding Rossmann-like Domain"/>
    <property type="match status" value="1"/>
</dbReference>
<evidence type="ECO:0000313" key="6">
    <source>
        <dbReference type="Proteomes" id="UP001610563"/>
    </source>
</evidence>
<dbReference type="EMBL" id="JBFTWV010000020">
    <property type="protein sequence ID" value="KAL2797266.1"/>
    <property type="molecule type" value="Genomic_DNA"/>
</dbReference>
<dbReference type="SUPFAM" id="SSF51735">
    <property type="entry name" value="NAD(P)-binding Rossmann-fold domains"/>
    <property type="match status" value="1"/>
</dbReference>
<dbReference type="InterPro" id="IPR002347">
    <property type="entry name" value="SDR_fam"/>
</dbReference>
<evidence type="ECO:0000313" key="5">
    <source>
        <dbReference type="EMBL" id="KAL2797266.1"/>
    </source>
</evidence>
<dbReference type="Pfam" id="PF00106">
    <property type="entry name" value="adh_short"/>
    <property type="match status" value="1"/>
</dbReference>
<evidence type="ECO:0000256" key="1">
    <source>
        <dbReference type="ARBA" id="ARBA00006484"/>
    </source>
</evidence>
<evidence type="ECO:0008006" key="7">
    <source>
        <dbReference type="Google" id="ProtNLM"/>
    </source>
</evidence>
<keyword evidence="2" id="KW-0521">NADP</keyword>
<comment type="similarity">
    <text evidence="1 4">Belongs to the short-chain dehydrogenases/reductases (SDR) family.</text>
</comment>
<proteinExistence type="inferred from homology"/>
<dbReference type="PANTHER" id="PTHR44229:SF4">
    <property type="entry name" value="15-HYDROXYPROSTAGLANDIN DEHYDROGENASE [NAD(+)]"/>
    <property type="match status" value="1"/>
</dbReference>
<dbReference type="InterPro" id="IPR036291">
    <property type="entry name" value="NAD(P)-bd_dom_sf"/>
</dbReference>
<dbReference type="PRINTS" id="PR00080">
    <property type="entry name" value="SDRFAMILY"/>
</dbReference>
<evidence type="ECO:0000256" key="3">
    <source>
        <dbReference type="ARBA" id="ARBA00023002"/>
    </source>
</evidence>
<keyword evidence="6" id="KW-1185">Reference proteome</keyword>
<accession>A0ABR4GE97</accession>
<gene>
    <name evidence="5" type="ORF">BJX66DRAFT_335169</name>
</gene>
<sequence>MPSEPAPHLRSVIITGGASGIGFEIAKFYAADQSNCVYIIDLNAESGVNASKTILNNLPGSNVQFKQCDIASWDSLERVFREVFLEQGNVYIVVANAGISERGHFIAREEAKPTKPNLATLDVNLIGTIYTVKLAAFYIRKSCLPSNEAHFKGSILCIASVAGIYPFPTAPVYAATKHAIVGLVRSLARPLALDGISINALAPNVIETKIAASAELFKRMILTPSATLREGMKQLSDHKGLTGKVLVLSGDKVTYQDGPAFDAIDEIENNIEEFWRLGYS</sequence>
<name>A0ABR4GE97_9EURO</name>
<evidence type="ECO:0000256" key="2">
    <source>
        <dbReference type="ARBA" id="ARBA00022857"/>
    </source>
</evidence>
<dbReference type="PANTHER" id="PTHR44229">
    <property type="entry name" value="15-HYDROXYPROSTAGLANDIN DEHYDROGENASE [NAD(+)]"/>
    <property type="match status" value="1"/>
</dbReference>
<protein>
    <recommendedName>
        <fullName evidence="7">Short chain dehydrogenase/reductase</fullName>
    </recommendedName>
</protein>
<reference evidence="5 6" key="1">
    <citation type="submission" date="2024-07" db="EMBL/GenBank/DDBJ databases">
        <title>Section-level genome sequencing and comparative genomics of Aspergillus sections Usti and Cavernicolus.</title>
        <authorList>
            <consortium name="Lawrence Berkeley National Laboratory"/>
            <person name="Nybo J.L."/>
            <person name="Vesth T.C."/>
            <person name="Theobald S."/>
            <person name="Frisvad J.C."/>
            <person name="Larsen T.O."/>
            <person name="Kjaerboelling I."/>
            <person name="Rothschild-Mancinelli K."/>
            <person name="Lyhne E.K."/>
            <person name="Kogle M.E."/>
            <person name="Barry K."/>
            <person name="Clum A."/>
            <person name="Na H."/>
            <person name="Ledsgaard L."/>
            <person name="Lin J."/>
            <person name="Lipzen A."/>
            <person name="Kuo A."/>
            <person name="Riley R."/>
            <person name="Mondo S."/>
            <person name="Labutti K."/>
            <person name="Haridas S."/>
            <person name="Pangalinan J."/>
            <person name="Salamov A.A."/>
            <person name="Simmons B.A."/>
            <person name="Magnuson J.K."/>
            <person name="Chen J."/>
            <person name="Drula E."/>
            <person name="Henrissat B."/>
            <person name="Wiebenga A."/>
            <person name="Lubbers R.J."/>
            <person name="Gomes A.C."/>
            <person name="Makela M.R."/>
            <person name="Stajich J."/>
            <person name="Grigoriev I.V."/>
            <person name="Mortensen U.H."/>
            <person name="De Vries R.P."/>
            <person name="Baker S.E."/>
            <person name="Andersen M.R."/>
        </authorList>
    </citation>
    <scope>NUCLEOTIDE SEQUENCE [LARGE SCALE GENOMIC DNA]</scope>
    <source>
        <strain evidence="5 6">CBS 209.92</strain>
    </source>
</reference>
<evidence type="ECO:0000256" key="4">
    <source>
        <dbReference type="RuleBase" id="RU000363"/>
    </source>
</evidence>
<dbReference type="Proteomes" id="UP001610563">
    <property type="component" value="Unassembled WGS sequence"/>
</dbReference>
<organism evidence="5 6">
    <name type="scientific">Aspergillus keveii</name>
    <dbReference type="NCBI Taxonomy" id="714993"/>
    <lineage>
        <taxon>Eukaryota</taxon>
        <taxon>Fungi</taxon>
        <taxon>Dikarya</taxon>
        <taxon>Ascomycota</taxon>
        <taxon>Pezizomycotina</taxon>
        <taxon>Eurotiomycetes</taxon>
        <taxon>Eurotiomycetidae</taxon>
        <taxon>Eurotiales</taxon>
        <taxon>Aspergillaceae</taxon>
        <taxon>Aspergillus</taxon>
        <taxon>Aspergillus subgen. Nidulantes</taxon>
    </lineage>
</organism>
<dbReference type="InterPro" id="IPR020904">
    <property type="entry name" value="Sc_DH/Rdtase_CS"/>
</dbReference>